<reference evidence="1 2" key="1">
    <citation type="submission" date="2023-09" db="EMBL/GenBank/DDBJ databases">
        <authorList>
            <person name="Wang M."/>
        </authorList>
    </citation>
    <scope>NUCLEOTIDE SEQUENCE [LARGE SCALE GENOMIC DNA]</scope>
    <source>
        <strain evidence="1">GT-2023</strain>
        <tissue evidence="1">Liver</tissue>
    </source>
</reference>
<accession>A0ABR3NHF1</accession>
<evidence type="ECO:0000313" key="2">
    <source>
        <dbReference type="Proteomes" id="UP001558613"/>
    </source>
</evidence>
<sequence length="106" mass="12057">MPQLASYKCHRVARCKSPHTIAKELILPSAIDIVSTMIDDATASKLKAIPLSNNIARRIYDMSKDMEVQLNDKIRDNHFALQMDEATDNNKHCLLITYVRSLMPMI</sequence>
<evidence type="ECO:0008006" key="3">
    <source>
        <dbReference type="Google" id="ProtNLM"/>
    </source>
</evidence>
<comment type="caution">
    <text evidence="1">The sequence shown here is derived from an EMBL/GenBank/DDBJ whole genome shotgun (WGS) entry which is preliminary data.</text>
</comment>
<organism evidence="1 2">
    <name type="scientific">Cirrhinus molitorella</name>
    <name type="common">mud carp</name>
    <dbReference type="NCBI Taxonomy" id="172907"/>
    <lineage>
        <taxon>Eukaryota</taxon>
        <taxon>Metazoa</taxon>
        <taxon>Chordata</taxon>
        <taxon>Craniata</taxon>
        <taxon>Vertebrata</taxon>
        <taxon>Euteleostomi</taxon>
        <taxon>Actinopterygii</taxon>
        <taxon>Neopterygii</taxon>
        <taxon>Teleostei</taxon>
        <taxon>Ostariophysi</taxon>
        <taxon>Cypriniformes</taxon>
        <taxon>Cyprinidae</taxon>
        <taxon>Labeoninae</taxon>
        <taxon>Labeonini</taxon>
        <taxon>Cirrhinus</taxon>
    </lineage>
</organism>
<gene>
    <name evidence="1" type="ORF">QQF64_035977</name>
</gene>
<name>A0ABR3NHF1_9TELE</name>
<dbReference type="EMBL" id="JAYMGO010000004">
    <property type="protein sequence ID" value="KAL1276354.1"/>
    <property type="molecule type" value="Genomic_DNA"/>
</dbReference>
<dbReference type="PANTHER" id="PTHR45913:SF19">
    <property type="entry name" value="LOW QUALITY PROTEIN: ZINC FINGER BED DOMAIN-CONTAINING PROTEIN 5-LIKE"/>
    <property type="match status" value="1"/>
</dbReference>
<proteinExistence type="predicted"/>
<evidence type="ECO:0000313" key="1">
    <source>
        <dbReference type="EMBL" id="KAL1276354.1"/>
    </source>
</evidence>
<dbReference type="Proteomes" id="UP001558613">
    <property type="component" value="Unassembled WGS sequence"/>
</dbReference>
<dbReference type="PANTHER" id="PTHR45913">
    <property type="entry name" value="EPM2A-INTERACTING PROTEIN 1"/>
    <property type="match status" value="1"/>
</dbReference>
<keyword evidence="2" id="KW-1185">Reference proteome</keyword>
<protein>
    <recommendedName>
        <fullName evidence="3">Zinc finger BED domain-containing protein 5</fullName>
    </recommendedName>
</protein>